<dbReference type="GO" id="GO:0010024">
    <property type="term" value="P:phytochromobilin biosynthetic process"/>
    <property type="evidence" value="ECO:0007669"/>
    <property type="project" value="TreeGrafter"/>
</dbReference>
<dbReference type="PANTHER" id="PTHR35703">
    <property type="entry name" value="HEME OXYGENASE 1, CHLOROPLASTIC-RELATED"/>
    <property type="match status" value="1"/>
</dbReference>
<name>A0AAD3NUF4_CRYJA</name>
<gene>
    <name evidence="8" type="ORF">SUGI_1509570</name>
</gene>
<evidence type="ECO:0000256" key="6">
    <source>
        <dbReference type="ARBA" id="ARBA00023004"/>
    </source>
</evidence>
<evidence type="ECO:0000256" key="4">
    <source>
        <dbReference type="ARBA" id="ARBA00022723"/>
    </source>
</evidence>
<dbReference type="Proteomes" id="UP001234787">
    <property type="component" value="Unassembled WGS sequence"/>
</dbReference>
<keyword evidence="4" id="KW-0479">Metal-binding</keyword>
<evidence type="ECO:0000256" key="3">
    <source>
        <dbReference type="ARBA" id="ARBA00022617"/>
    </source>
</evidence>
<dbReference type="InterPro" id="IPR016951">
    <property type="entry name" value="Haem_Oase_decyc_pln"/>
</dbReference>
<evidence type="ECO:0000313" key="9">
    <source>
        <dbReference type="Proteomes" id="UP001234787"/>
    </source>
</evidence>
<dbReference type="EMBL" id="BSEH01000949">
    <property type="protein sequence ID" value="GLJ59463.1"/>
    <property type="molecule type" value="Genomic_DNA"/>
</dbReference>
<keyword evidence="6" id="KW-0408">Iron</keyword>
<evidence type="ECO:0000256" key="2">
    <source>
        <dbReference type="ARBA" id="ARBA00012360"/>
    </source>
</evidence>
<evidence type="ECO:0000256" key="5">
    <source>
        <dbReference type="ARBA" id="ARBA00023002"/>
    </source>
</evidence>
<dbReference type="GO" id="GO:0004392">
    <property type="term" value="F:heme oxygenase (decyclizing) activity"/>
    <property type="evidence" value="ECO:0007669"/>
    <property type="project" value="UniProtKB-EC"/>
</dbReference>
<reference evidence="8" key="1">
    <citation type="submission" date="2022-12" db="EMBL/GenBank/DDBJ databases">
        <title>Chromosome-Level Genome Assembly of Japanese Cedar (Cryptomeriajaponica D. Don).</title>
        <authorList>
            <person name="Fujino T."/>
            <person name="Yamaguchi K."/>
            <person name="Yokoyama T."/>
            <person name="Hamanaka T."/>
            <person name="Harazono Y."/>
            <person name="Kamada H."/>
            <person name="Kobayashi W."/>
            <person name="Ujino-Ihara T."/>
            <person name="Uchiyama K."/>
            <person name="Matsumoto A."/>
            <person name="Izuno A."/>
            <person name="Tsumura Y."/>
            <person name="Toyoda A."/>
            <person name="Shigenobu S."/>
            <person name="Moriguchi Y."/>
            <person name="Ueno S."/>
            <person name="Kasahara M."/>
        </authorList>
    </citation>
    <scope>NUCLEOTIDE SEQUENCE</scope>
</reference>
<accession>A0AAD3NUF4</accession>
<dbReference type="PANTHER" id="PTHR35703:SF2">
    <property type="entry name" value="HEME OXYGENASE 1, CHLOROPLASTIC-RELATED"/>
    <property type="match status" value="1"/>
</dbReference>
<protein>
    <recommendedName>
        <fullName evidence="2">heme oxygenase (biliverdin-producing)</fullName>
        <ecNumber evidence="2">1.14.14.18</ecNumber>
    </recommendedName>
</protein>
<feature type="region of interest" description="Disordered" evidence="7">
    <location>
        <begin position="100"/>
        <end position="123"/>
    </location>
</feature>
<comment type="caution">
    <text evidence="8">The sequence shown here is derived from an EMBL/GenBank/DDBJ whole genome shotgun (WGS) entry which is preliminary data.</text>
</comment>
<evidence type="ECO:0000313" key="8">
    <source>
        <dbReference type="EMBL" id="GLJ59463.1"/>
    </source>
</evidence>
<sequence>MTVYMRPQLPIFGQDRPRAISVYTRPELPIYRNDRARAMSIYMRPQLPRFRQDSGRAMRVGKPILMLLDAPAQAEKKRRKLLPGEAKGFTEEMRFVAMRLHTKQKEPQSDPQQPQGAWEASPQGAWEASLKGYLSFLVDSKLVHDKLDAILLTSPHPSCK</sequence>
<keyword evidence="9" id="KW-1185">Reference proteome</keyword>
<evidence type="ECO:0000256" key="1">
    <source>
        <dbReference type="ARBA" id="ARBA00006134"/>
    </source>
</evidence>
<dbReference type="AlphaFoldDB" id="A0AAD3NUF4"/>
<comment type="similarity">
    <text evidence="1">Belongs to the heme oxygenase family.</text>
</comment>
<organism evidence="8 9">
    <name type="scientific">Cryptomeria japonica</name>
    <name type="common">Japanese cedar</name>
    <name type="synonym">Cupressus japonica</name>
    <dbReference type="NCBI Taxonomy" id="3369"/>
    <lineage>
        <taxon>Eukaryota</taxon>
        <taxon>Viridiplantae</taxon>
        <taxon>Streptophyta</taxon>
        <taxon>Embryophyta</taxon>
        <taxon>Tracheophyta</taxon>
        <taxon>Spermatophyta</taxon>
        <taxon>Pinopsida</taxon>
        <taxon>Pinidae</taxon>
        <taxon>Conifers II</taxon>
        <taxon>Cupressales</taxon>
        <taxon>Cupressaceae</taxon>
        <taxon>Cryptomeria</taxon>
    </lineage>
</organism>
<evidence type="ECO:0000256" key="7">
    <source>
        <dbReference type="SAM" id="MobiDB-lite"/>
    </source>
</evidence>
<proteinExistence type="inferred from homology"/>
<dbReference type="GO" id="GO:0046872">
    <property type="term" value="F:metal ion binding"/>
    <property type="evidence" value="ECO:0007669"/>
    <property type="project" value="UniProtKB-KW"/>
</dbReference>
<keyword evidence="5" id="KW-0560">Oxidoreductase</keyword>
<keyword evidence="3" id="KW-0349">Heme</keyword>
<dbReference type="EC" id="1.14.14.18" evidence="2"/>